<evidence type="ECO:0000313" key="3">
    <source>
        <dbReference type="Proteomes" id="UP000037729"/>
    </source>
</evidence>
<dbReference type="Proteomes" id="UP000037729">
    <property type="component" value="Unassembled WGS sequence"/>
</dbReference>
<proteinExistence type="predicted"/>
<reference evidence="1 3" key="1">
    <citation type="submission" date="2015-08" db="EMBL/GenBank/DDBJ databases">
        <title>Genomes of Isolates from Cabo Rojo, PR.</title>
        <authorList>
            <person name="Sanchez-Nieves R.L."/>
            <person name="Montalvo-Rodriguez R."/>
        </authorList>
    </citation>
    <scope>NUCLEOTIDE SEQUENCE [LARGE SCALE GENOMIC DNA]</scope>
    <source>
        <strain evidence="1 3">SL3</strain>
    </source>
</reference>
<evidence type="ECO:0000313" key="1">
    <source>
        <dbReference type="EMBL" id="KOX94448.1"/>
    </source>
</evidence>
<organism evidence="1 3">
    <name type="scientific">Haloarcula rubripromontorii</name>
    <dbReference type="NCBI Taxonomy" id="1705562"/>
    <lineage>
        <taxon>Archaea</taxon>
        <taxon>Methanobacteriati</taxon>
        <taxon>Methanobacteriota</taxon>
        <taxon>Stenosarchaea group</taxon>
        <taxon>Halobacteria</taxon>
        <taxon>Halobacteriales</taxon>
        <taxon>Haloarculaceae</taxon>
        <taxon>Haloarcula</taxon>
    </lineage>
</organism>
<dbReference type="PATRIC" id="fig|1705562.3.peg.1117"/>
<dbReference type="Proteomes" id="UP000610611">
    <property type="component" value="Unassembled WGS sequence"/>
</dbReference>
<dbReference type="AlphaFoldDB" id="A0A0M9AME2"/>
<sequence length="216" mass="22312">MSTLSADEFDVSDAVGPLESGTSVLLTGDDVGALESVFARIVAPTDGERSVVIATETRGRAVKQSLDGAKHGAGDRSSILTAAGRSSGDDIKAVDDLSDLTGMGMEFSALAANSQQEADGFRAGIFLCSTIAGELDDTRSLYRFLNSTFLSEIRRSNGIGVCALDTSADIGSDMNSTVTGLKTSFKSHVAVEATGRGEATLTISDSDGERTVDVSV</sequence>
<dbReference type="Pfam" id="PF24336">
    <property type="entry name" value="DUF7504"/>
    <property type="match status" value="1"/>
</dbReference>
<accession>A0A0M9AME2</accession>
<reference evidence="2" key="2">
    <citation type="submission" date="2019-12" db="EMBL/GenBank/DDBJ databases">
        <title>The whole-genome sequencing of Haloarcula japonica strain pws8.</title>
        <authorList>
            <person name="Verma D.K."/>
            <person name="Gopal K."/>
            <person name="Prasad E.S."/>
        </authorList>
    </citation>
    <scope>NUCLEOTIDE SEQUENCE</scope>
    <source>
        <strain evidence="2">Pws8</strain>
    </source>
</reference>
<dbReference type="OrthoDB" id="220722at2157"/>
<dbReference type="EMBL" id="LIUF01000001">
    <property type="protein sequence ID" value="KOX94448.1"/>
    <property type="molecule type" value="Genomic_DNA"/>
</dbReference>
<dbReference type="InterPro" id="IPR055927">
    <property type="entry name" value="DUF7504"/>
</dbReference>
<name>A0A0M9AME2_9EURY</name>
<comment type="caution">
    <text evidence="1">The sequence shown here is derived from an EMBL/GenBank/DDBJ whole genome shotgun (WGS) entry which is preliminary data.</text>
</comment>
<dbReference type="RefSeq" id="WP_053966219.1">
    <property type="nucleotide sequence ID" value="NZ_LIUF01000001.1"/>
</dbReference>
<dbReference type="STRING" id="1705562.AMS69_00895"/>
<evidence type="ECO:0000313" key="2">
    <source>
        <dbReference type="EMBL" id="NLV07391.1"/>
    </source>
</evidence>
<protein>
    <submittedName>
        <fullName evidence="1">Uncharacterized protein</fullName>
    </submittedName>
</protein>
<keyword evidence="3" id="KW-1185">Reference proteome</keyword>
<gene>
    <name evidence="1" type="ORF">AMS69_00895</name>
    <name evidence="2" type="ORF">GOC83_14755</name>
</gene>
<dbReference type="EMBL" id="WOWB01000001">
    <property type="protein sequence ID" value="NLV07391.1"/>
    <property type="molecule type" value="Genomic_DNA"/>
</dbReference>